<name>I0IBR5_PHYMF</name>
<comment type="function">
    <text evidence="9">Catalyzes the addition of meso-diaminopimelic acid to the nucleotide precursor UDP-N-acetylmuramoyl-L-alanyl-D-glutamate (UMAG) in the biosynthesis of bacterial cell-wall peptidoglycan.</text>
</comment>
<comment type="pathway">
    <text evidence="9 10">Cell wall biogenesis; peptidoglycan biosynthesis.</text>
</comment>
<feature type="domain" description="Mur ligase C-terminal" evidence="11">
    <location>
        <begin position="364"/>
        <end position="479"/>
    </location>
</feature>
<feature type="binding site" evidence="9">
    <location>
        <begin position="157"/>
        <end position="158"/>
    </location>
    <ligand>
        <name>UDP-N-acetyl-alpha-D-muramoyl-L-alanyl-D-glutamate</name>
        <dbReference type="ChEBI" id="CHEBI:83900"/>
    </ligand>
</feature>
<evidence type="ECO:0000256" key="6">
    <source>
        <dbReference type="ARBA" id="ARBA00022960"/>
    </source>
</evidence>
<dbReference type="NCBIfam" id="TIGR01085">
    <property type="entry name" value="murE"/>
    <property type="match status" value="1"/>
</dbReference>
<dbReference type="OrthoDB" id="9800958at2"/>
<keyword evidence="2 9" id="KW-0963">Cytoplasm</keyword>
<dbReference type="UniPathway" id="UPA00219"/>
<feature type="binding site" evidence="9">
    <location>
        <begin position="115"/>
        <end position="121"/>
    </location>
    <ligand>
        <name>ATP</name>
        <dbReference type="ChEBI" id="CHEBI:30616"/>
    </ligand>
</feature>
<keyword evidence="9 10" id="KW-0132">Cell division</keyword>
<feature type="binding site" evidence="9">
    <location>
        <position position="190"/>
    </location>
    <ligand>
        <name>UDP-N-acetyl-alpha-D-muramoyl-L-alanyl-D-glutamate</name>
        <dbReference type="ChEBI" id="CHEBI:83900"/>
    </ligand>
</feature>
<keyword evidence="5 9" id="KW-0067">ATP-binding</keyword>
<dbReference type="SUPFAM" id="SSF53623">
    <property type="entry name" value="MurD-like peptide ligases, catalytic domain"/>
    <property type="match status" value="1"/>
</dbReference>
<evidence type="ECO:0000256" key="9">
    <source>
        <dbReference type="HAMAP-Rule" id="MF_00208"/>
    </source>
</evidence>
<accession>I0IBR5</accession>
<dbReference type="InterPro" id="IPR018109">
    <property type="entry name" value="Folylpolyglutamate_synth_CS"/>
</dbReference>
<feature type="short sequence motif" description="Meso-diaminopimelate recognition motif" evidence="9">
    <location>
        <begin position="424"/>
        <end position="427"/>
    </location>
</feature>
<dbReference type="EC" id="6.3.2.13" evidence="9"/>
<dbReference type="GO" id="GO:0009252">
    <property type="term" value="P:peptidoglycan biosynthetic process"/>
    <property type="evidence" value="ECO:0007669"/>
    <property type="project" value="UniProtKB-UniRule"/>
</dbReference>
<dbReference type="InterPro" id="IPR036615">
    <property type="entry name" value="Mur_ligase_C_dom_sf"/>
</dbReference>
<comment type="similarity">
    <text evidence="1 9">Belongs to the MurCDEF family. MurE subfamily.</text>
</comment>
<feature type="binding site" evidence="9">
    <location>
        <position position="481"/>
    </location>
    <ligand>
        <name>meso-2,6-diaminopimelate</name>
        <dbReference type="ChEBI" id="CHEBI:57791"/>
    </ligand>
</feature>
<dbReference type="RefSeq" id="WP_014435923.1">
    <property type="nucleotide sequence ID" value="NC_017080.1"/>
</dbReference>
<comment type="caution">
    <text evidence="9">Lacks conserved residue(s) required for the propagation of feature annotation.</text>
</comment>
<dbReference type="Gene3D" id="3.40.1390.10">
    <property type="entry name" value="MurE/MurF, N-terminal domain"/>
    <property type="match status" value="1"/>
</dbReference>
<dbReference type="InterPro" id="IPR005761">
    <property type="entry name" value="UDP-N-AcMur-Glu-dNH2Pim_ligase"/>
</dbReference>
<feature type="binding site" evidence="9">
    <location>
        <position position="192"/>
    </location>
    <ligand>
        <name>UDP-N-acetyl-alpha-D-muramoyl-L-alanyl-D-glutamate</name>
        <dbReference type="ChEBI" id="CHEBI:83900"/>
    </ligand>
</feature>
<dbReference type="GO" id="GO:0004326">
    <property type="term" value="F:tetrahydrofolylpolyglutamate synthase activity"/>
    <property type="evidence" value="ECO:0007669"/>
    <property type="project" value="InterPro"/>
</dbReference>
<dbReference type="EMBL" id="AP012338">
    <property type="protein sequence ID" value="BAM02703.1"/>
    <property type="molecule type" value="Genomic_DNA"/>
</dbReference>
<dbReference type="InterPro" id="IPR036565">
    <property type="entry name" value="Mur-like_cat_sf"/>
</dbReference>
<proteinExistence type="inferred from homology"/>
<dbReference type="GO" id="GO:0005737">
    <property type="term" value="C:cytoplasm"/>
    <property type="evidence" value="ECO:0007669"/>
    <property type="project" value="UniProtKB-SubCell"/>
</dbReference>
<evidence type="ECO:0000256" key="4">
    <source>
        <dbReference type="ARBA" id="ARBA00022741"/>
    </source>
</evidence>
<evidence type="ECO:0000313" key="13">
    <source>
        <dbReference type="EMBL" id="BAM02703.1"/>
    </source>
</evidence>
<comment type="catalytic activity">
    <reaction evidence="9">
        <text>UDP-N-acetyl-alpha-D-muramoyl-L-alanyl-D-glutamate + meso-2,6-diaminopimelate + ATP = UDP-N-acetyl-alpha-D-muramoyl-L-alanyl-gamma-D-glutamyl-meso-2,6-diaminopimelate + ADP + phosphate + H(+)</text>
        <dbReference type="Rhea" id="RHEA:23676"/>
        <dbReference type="ChEBI" id="CHEBI:15378"/>
        <dbReference type="ChEBI" id="CHEBI:30616"/>
        <dbReference type="ChEBI" id="CHEBI:43474"/>
        <dbReference type="ChEBI" id="CHEBI:57791"/>
        <dbReference type="ChEBI" id="CHEBI:83900"/>
        <dbReference type="ChEBI" id="CHEBI:83905"/>
        <dbReference type="ChEBI" id="CHEBI:456216"/>
        <dbReference type="EC" id="6.3.2.13"/>
    </reaction>
</comment>
<dbReference type="NCBIfam" id="NF001126">
    <property type="entry name" value="PRK00139.1-4"/>
    <property type="match status" value="1"/>
</dbReference>
<keyword evidence="6 9" id="KW-0133">Cell shape</keyword>
<dbReference type="STRING" id="1142394.PSMK_05440"/>
<keyword evidence="9" id="KW-0460">Magnesium</keyword>
<dbReference type="Proteomes" id="UP000007881">
    <property type="component" value="Chromosome"/>
</dbReference>
<evidence type="ECO:0000256" key="5">
    <source>
        <dbReference type="ARBA" id="ARBA00022840"/>
    </source>
</evidence>
<dbReference type="Pfam" id="PF02875">
    <property type="entry name" value="Mur_ligase_C"/>
    <property type="match status" value="1"/>
</dbReference>
<feature type="binding site" evidence="9">
    <location>
        <begin position="424"/>
        <end position="427"/>
    </location>
    <ligand>
        <name>meso-2,6-diaminopimelate</name>
        <dbReference type="ChEBI" id="CHEBI:57791"/>
    </ligand>
</feature>
<sequence length="511" mass="50527">MEHDAALLAAAAGADPVGDAAGARVTGVSDDTRTLEPGDLFLLRGGGSGGPDRLAEAAAGGAAAAVVPAGCGAGAGLPLFRMPAGRPLDQAAAGRVADALFGRPADGLALVGVTGTNGKTTVATLTRHLLAALGVPCGLLGTVCVDTGGGPAPATLTTPGAIGLRRHFAAMRGNGLAAAALEASSHALDQGRTAGLSFAAAVFTNLTRDHLDYHGTMEAYADAKARLFGQLAADGVAVVNADDPAASRFAGAAPRDRVLRTSVADAAGADATAAVASLGATSAAAAFAGPWGRFEATLTTGGLHNVSNALQAVAAAWSVASRRRPGAATPAALAAALAAAAPVPGRLEPVAPPADADPAALPGVLVDYAHTPDALGRVLAALRPATAGRLIVVYGCGGDRDRTKRPLMTAAALAGADTAVLTSDNPRTEDPRRILDDAAAGAAAADRGRLSVEPDRRAAISAAVRGARPGDVVLIAGKGHEDYQLVSDGAGGIRRLRFDDREEAAAALRRS</sequence>
<protein>
    <recommendedName>
        <fullName evidence="9">UDP-N-acetylmuramoyl-L-alanyl-D-glutamate--2,6-diaminopimelate ligase</fullName>
        <ecNumber evidence="9">6.3.2.13</ecNumber>
    </recommendedName>
    <alternativeName>
        <fullName evidence="9">Meso-A2pm-adding enzyme</fullName>
    </alternativeName>
    <alternativeName>
        <fullName evidence="9">Meso-diaminopimelate-adding enzyme</fullName>
    </alternativeName>
    <alternativeName>
        <fullName evidence="9">UDP-MurNAc-L-Ala-D-Glu:meso-diaminopimelate ligase</fullName>
    </alternativeName>
    <alternativeName>
        <fullName evidence="9">UDP-MurNAc-tripeptide synthetase</fullName>
    </alternativeName>
    <alternativeName>
        <fullName evidence="9">UDP-N-acetylmuramyl-tripeptide synthetase</fullName>
    </alternativeName>
</protein>
<feature type="binding site" evidence="9">
    <location>
        <position position="477"/>
    </location>
    <ligand>
        <name>meso-2,6-diaminopimelate</name>
        <dbReference type="ChEBI" id="CHEBI:57791"/>
    </ligand>
</feature>
<dbReference type="Gene3D" id="3.90.190.20">
    <property type="entry name" value="Mur ligase, C-terminal domain"/>
    <property type="match status" value="1"/>
</dbReference>
<feature type="modified residue" description="N6-carboxylysine" evidence="9">
    <location>
        <position position="224"/>
    </location>
</feature>
<dbReference type="Gene3D" id="3.40.1190.10">
    <property type="entry name" value="Mur-like, catalytic domain"/>
    <property type="match status" value="1"/>
</dbReference>
<dbReference type="SUPFAM" id="SSF63418">
    <property type="entry name" value="MurE/MurF N-terminal domain"/>
    <property type="match status" value="1"/>
</dbReference>
<comment type="subcellular location">
    <subcellularLocation>
        <location evidence="9 10">Cytoplasm</location>
    </subcellularLocation>
</comment>
<dbReference type="SUPFAM" id="SSF53244">
    <property type="entry name" value="MurD-like peptide ligases, peptide-binding domain"/>
    <property type="match status" value="1"/>
</dbReference>
<keyword evidence="14" id="KW-1185">Reference proteome</keyword>
<dbReference type="GO" id="GO:0071555">
    <property type="term" value="P:cell wall organization"/>
    <property type="evidence" value="ECO:0007669"/>
    <property type="project" value="UniProtKB-KW"/>
</dbReference>
<dbReference type="InterPro" id="IPR004101">
    <property type="entry name" value="Mur_ligase_C"/>
</dbReference>
<evidence type="ECO:0000256" key="7">
    <source>
        <dbReference type="ARBA" id="ARBA00022984"/>
    </source>
</evidence>
<dbReference type="Pfam" id="PF08245">
    <property type="entry name" value="Mur_ligase_M"/>
    <property type="match status" value="1"/>
</dbReference>
<feature type="binding site" evidence="9">
    <location>
        <position position="400"/>
    </location>
    <ligand>
        <name>meso-2,6-diaminopimelate</name>
        <dbReference type="ChEBI" id="CHEBI:57791"/>
    </ligand>
</feature>
<comment type="PTM">
    <text evidence="9">Carboxylation is probably crucial for Mg(2+) binding and, consequently, for the gamma-phosphate positioning of ATP.</text>
</comment>
<evidence type="ECO:0000256" key="3">
    <source>
        <dbReference type="ARBA" id="ARBA00022598"/>
    </source>
</evidence>
<dbReference type="InterPro" id="IPR035911">
    <property type="entry name" value="MurE/MurF_N"/>
</dbReference>
<feature type="binding site" evidence="9">
    <location>
        <position position="32"/>
    </location>
    <ligand>
        <name>UDP-N-acetyl-alpha-D-muramoyl-L-alanyl-D-glutamate</name>
        <dbReference type="ChEBI" id="CHEBI:83900"/>
    </ligand>
</feature>
<comment type="cofactor">
    <cofactor evidence="9">
        <name>Mg(2+)</name>
        <dbReference type="ChEBI" id="CHEBI:18420"/>
    </cofactor>
</comment>
<organism evidence="13 14">
    <name type="scientific">Phycisphaera mikurensis (strain NBRC 102666 / KCTC 22515 / FYK2301M01)</name>
    <dbReference type="NCBI Taxonomy" id="1142394"/>
    <lineage>
        <taxon>Bacteria</taxon>
        <taxon>Pseudomonadati</taxon>
        <taxon>Planctomycetota</taxon>
        <taxon>Phycisphaerae</taxon>
        <taxon>Phycisphaerales</taxon>
        <taxon>Phycisphaeraceae</taxon>
        <taxon>Phycisphaera</taxon>
    </lineage>
</organism>
<evidence type="ECO:0000259" key="12">
    <source>
        <dbReference type="Pfam" id="PF08245"/>
    </source>
</evidence>
<feature type="binding site" evidence="9">
    <location>
        <position position="184"/>
    </location>
    <ligand>
        <name>UDP-N-acetyl-alpha-D-muramoyl-L-alanyl-D-glutamate</name>
        <dbReference type="ChEBI" id="CHEBI:83900"/>
    </ligand>
</feature>
<gene>
    <name evidence="9 13" type="primary">murE</name>
    <name evidence="13" type="ordered locus">PSMK_05440</name>
</gene>
<dbReference type="KEGG" id="phm:PSMK_05440"/>
<evidence type="ECO:0000256" key="2">
    <source>
        <dbReference type="ARBA" id="ARBA00022490"/>
    </source>
</evidence>
<dbReference type="PANTHER" id="PTHR23135">
    <property type="entry name" value="MUR LIGASE FAMILY MEMBER"/>
    <property type="match status" value="1"/>
</dbReference>
<dbReference type="InterPro" id="IPR013221">
    <property type="entry name" value="Mur_ligase_cen"/>
</dbReference>
<keyword evidence="9 10" id="KW-0131">Cell cycle</keyword>
<dbReference type="PROSITE" id="PS01011">
    <property type="entry name" value="FOLYLPOLYGLU_SYNT_1"/>
    <property type="match status" value="1"/>
</dbReference>
<dbReference type="GO" id="GO:0051301">
    <property type="term" value="P:cell division"/>
    <property type="evidence" value="ECO:0007669"/>
    <property type="project" value="UniProtKB-KW"/>
</dbReference>
<evidence type="ECO:0000259" key="11">
    <source>
        <dbReference type="Pfam" id="PF02875"/>
    </source>
</evidence>
<dbReference type="GO" id="GO:0000287">
    <property type="term" value="F:magnesium ion binding"/>
    <property type="evidence" value="ECO:0007669"/>
    <property type="project" value="UniProtKB-UniRule"/>
</dbReference>
<evidence type="ECO:0000313" key="14">
    <source>
        <dbReference type="Proteomes" id="UP000007881"/>
    </source>
</evidence>
<keyword evidence="4 9" id="KW-0547">Nucleotide-binding</keyword>
<dbReference type="GO" id="GO:0008765">
    <property type="term" value="F:UDP-N-acetylmuramoylalanyl-D-glutamate-2,6-diaminopimelate ligase activity"/>
    <property type="evidence" value="ECO:0007669"/>
    <property type="project" value="UniProtKB-UniRule"/>
</dbReference>
<reference evidence="13 14" key="1">
    <citation type="submission" date="2012-02" db="EMBL/GenBank/DDBJ databases">
        <title>Complete genome sequence of Phycisphaera mikurensis NBRC 102666.</title>
        <authorList>
            <person name="Ankai A."/>
            <person name="Hosoyama A."/>
            <person name="Terui Y."/>
            <person name="Sekine M."/>
            <person name="Fukai R."/>
            <person name="Kato Y."/>
            <person name="Nakamura S."/>
            <person name="Yamada-Narita S."/>
            <person name="Kawakoshi A."/>
            <person name="Fukunaga Y."/>
            <person name="Yamazaki S."/>
            <person name="Fujita N."/>
        </authorList>
    </citation>
    <scope>NUCLEOTIDE SEQUENCE [LARGE SCALE GENOMIC DNA]</scope>
    <source>
        <strain evidence="14">NBRC 102666 / KCTC 22515 / FYK2301M01</strain>
    </source>
</reference>
<dbReference type="GO" id="GO:0005524">
    <property type="term" value="F:ATP binding"/>
    <property type="evidence" value="ECO:0007669"/>
    <property type="project" value="UniProtKB-UniRule"/>
</dbReference>
<dbReference type="HAMAP" id="MF_00208">
    <property type="entry name" value="MurE"/>
    <property type="match status" value="1"/>
</dbReference>
<keyword evidence="8 9" id="KW-0961">Cell wall biogenesis/degradation</keyword>
<feature type="domain" description="Mur ligase central" evidence="12">
    <location>
        <begin position="113"/>
        <end position="316"/>
    </location>
</feature>
<keyword evidence="3 9" id="KW-0436">Ligase</keyword>
<dbReference type="HOGENOM" id="CLU_022291_3_2_0"/>
<dbReference type="AlphaFoldDB" id="I0IBR5"/>
<evidence type="ECO:0000256" key="1">
    <source>
        <dbReference type="ARBA" id="ARBA00005898"/>
    </source>
</evidence>
<dbReference type="eggNOG" id="COG0769">
    <property type="taxonomic scope" value="Bacteria"/>
</dbReference>
<evidence type="ECO:0000256" key="10">
    <source>
        <dbReference type="RuleBase" id="RU004135"/>
    </source>
</evidence>
<dbReference type="GO" id="GO:0008360">
    <property type="term" value="P:regulation of cell shape"/>
    <property type="evidence" value="ECO:0007669"/>
    <property type="project" value="UniProtKB-KW"/>
</dbReference>
<dbReference type="PANTHER" id="PTHR23135:SF4">
    <property type="entry name" value="UDP-N-ACETYLMURAMOYL-L-ALANYL-D-GLUTAMATE--2,6-DIAMINOPIMELATE LIGASE MURE HOMOLOG, CHLOROPLASTIC"/>
    <property type="match status" value="1"/>
</dbReference>
<evidence type="ECO:0000256" key="8">
    <source>
        <dbReference type="ARBA" id="ARBA00023316"/>
    </source>
</evidence>
<keyword evidence="7 9" id="KW-0573">Peptidoglycan synthesis</keyword>